<feature type="transmembrane region" description="Helical" evidence="1">
    <location>
        <begin position="12"/>
        <end position="30"/>
    </location>
</feature>
<dbReference type="EMBL" id="JANUGU010000009">
    <property type="protein sequence ID" value="MCS0660724.1"/>
    <property type="molecule type" value="Genomic_DNA"/>
</dbReference>
<feature type="transmembrane region" description="Helical" evidence="1">
    <location>
        <begin position="84"/>
        <end position="106"/>
    </location>
</feature>
<evidence type="ECO:0000313" key="3">
    <source>
        <dbReference type="Proteomes" id="UP001204621"/>
    </source>
</evidence>
<feature type="transmembrane region" description="Helical" evidence="1">
    <location>
        <begin position="151"/>
        <end position="172"/>
    </location>
</feature>
<evidence type="ECO:0000313" key="2">
    <source>
        <dbReference type="EMBL" id="MCS0660724.1"/>
    </source>
</evidence>
<feature type="transmembrane region" description="Helical" evidence="1">
    <location>
        <begin position="50"/>
        <end position="72"/>
    </location>
</feature>
<sequence length="215" mass="23866">MRLVLRRTGFATLVLLSITICGYAAYKYGFRPLGEGMHPAMRKSFESHPWAIYLHVFGAIAALAIGPFQFLGRLRARLPGLHRMLGRIYFGVGVLVGGLAGLYVALHAFGGWPTRLGFALLALAWLYTGVRAYRAIRAGDPRSHRQWMIRNFALTFAAVTLRLLLPAALVSGLRFADAYPFIAWLCWVPNLVIVELFMKRSTTSSPEPTTTVVLT</sequence>
<organism evidence="2 3">
    <name type="scientific">Massilia terrae</name>
    <dbReference type="NCBI Taxonomy" id="1811224"/>
    <lineage>
        <taxon>Bacteria</taxon>
        <taxon>Pseudomonadati</taxon>
        <taxon>Pseudomonadota</taxon>
        <taxon>Betaproteobacteria</taxon>
        <taxon>Burkholderiales</taxon>
        <taxon>Oxalobacteraceae</taxon>
        <taxon>Telluria group</taxon>
        <taxon>Massilia</taxon>
    </lineage>
</organism>
<keyword evidence="3" id="KW-1185">Reference proteome</keyword>
<keyword evidence="1" id="KW-1133">Transmembrane helix</keyword>
<gene>
    <name evidence="2" type="ORF">NX778_21865</name>
</gene>
<dbReference type="Pfam" id="PF10067">
    <property type="entry name" value="DUF2306"/>
    <property type="match status" value="1"/>
</dbReference>
<name>A0ABT2D3N2_9BURK</name>
<comment type="caution">
    <text evidence="2">The sequence shown here is derived from an EMBL/GenBank/DDBJ whole genome shotgun (WGS) entry which is preliminary data.</text>
</comment>
<keyword evidence="1" id="KW-0812">Transmembrane</keyword>
<reference evidence="2 3" key="1">
    <citation type="submission" date="2022-08" db="EMBL/GenBank/DDBJ databases">
        <title>Reclassification of Massilia species as members of the genera Telluria, Duganella, Pseudoduganella, Mokoshia gen. nov. and Zemynaea gen. nov. using orthogonal and non-orthogonal genome-based approaches.</title>
        <authorList>
            <person name="Bowman J.P."/>
        </authorList>
    </citation>
    <scope>NUCLEOTIDE SEQUENCE [LARGE SCALE GENOMIC DNA]</scope>
    <source>
        <strain evidence="2 3">JCM 31606</strain>
    </source>
</reference>
<evidence type="ECO:0000256" key="1">
    <source>
        <dbReference type="SAM" id="Phobius"/>
    </source>
</evidence>
<dbReference type="RefSeq" id="WP_258813916.1">
    <property type="nucleotide sequence ID" value="NZ_JANUGU010000009.1"/>
</dbReference>
<protein>
    <submittedName>
        <fullName evidence="2">DUF2306 domain-containing protein</fullName>
    </submittedName>
</protein>
<feature type="transmembrane region" description="Helical" evidence="1">
    <location>
        <begin position="112"/>
        <end position="130"/>
    </location>
</feature>
<keyword evidence="1" id="KW-0472">Membrane</keyword>
<accession>A0ABT2D3N2</accession>
<dbReference type="Proteomes" id="UP001204621">
    <property type="component" value="Unassembled WGS sequence"/>
</dbReference>
<feature type="transmembrane region" description="Helical" evidence="1">
    <location>
        <begin position="178"/>
        <end position="198"/>
    </location>
</feature>
<proteinExistence type="predicted"/>
<dbReference type="InterPro" id="IPR018750">
    <property type="entry name" value="DUF2306_membrane"/>
</dbReference>